<organism evidence="3 4">
    <name type="scientific">Anaplasma phagocytophilum</name>
    <name type="common">Ehrlichia phagocytophila</name>
    <dbReference type="NCBI Taxonomy" id="948"/>
    <lineage>
        <taxon>Bacteria</taxon>
        <taxon>Pseudomonadati</taxon>
        <taxon>Pseudomonadota</taxon>
        <taxon>Alphaproteobacteria</taxon>
        <taxon>Rickettsiales</taxon>
        <taxon>Anaplasmataceae</taxon>
        <taxon>Anaplasma</taxon>
        <taxon>phagocytophilum group</taxon>
    </lineage>
</organism>
<proteinExistence type="inferred from homology"/>
<dbReference type="Pfam" id="PF00106">
    <property type="entry name" value="adh_short"/>
    <property type="match status" value="1"/>
</dbReference>
<dbReference type="Proteomes" id="UP000055047">
    <property type="component" value="Unassembled WGS sequence"/>
</dbReference>
<dbReference type="Gene3D" id="3.40.50.720">
    <property type="entry name" value="NAD(P)-binding Rossmann-like Domain"/>
    <property type="match status" value="1"/>
</dbReference>
<comment type="similarity">
    <text evidence="1">Belongs to the short-chain dehydrogenases/reductases (SDR) family.</text>
</comment>
<dbReference type="InterPro" id="IPR002347">
    <property type="entry name" value="SDR_fam"/>
</dbReference>
<dbReference type="PANTHER" id="PTHR43669:SF3">
    <property type="entry name" value="ALCOHOL DEHYDROGENASE, PUTATIVE (AFU_ORTHOLOGUE AFUA_3G03445)-RELATED"/>
    <property type="match status" value="1"/>
</dbReference>
<dbReference type="InterPro" id="IPR020904">
    <property type="entry name" value="Sc_DH/Rdtase_CS"/>
</dbReference>
<dbReference type="PANTHER" id="PTHR43669">
    <property type="entry name" value="5-KETO-D-GLUCONATE 5-REDUCTASE"/>
    <property type="match status" value="1"/>
</dbReference>
<keyword evidence="2" id="KW-0560">Oxidoreductase</keyword>
<dbReference type="PROSITE" id="PS00061">
    <property type="entry name" value="ADH_SHORT"/>
    <property type="match status" value="1"/>
</dbReference>
<dbReference type="GO" id="GO:0016491">
    <property type="term" value="F:oxidoreductase activity"/>
    <property type="evidence" value="ECO:0007669"/>
    <property type="project" value="UniProtKB-KW"/>
</dbReference>
<protein>
    <submittedName>
        <fullName evidence="3">Short-chain dehydrogenase/reductase SDR</fullName>
    </submittedName>
</protein>
<dbReference type="EMBL" id="CCXQ01000128">
    <property type="protein sequence ID" value="CEG20934.1"/>
    <property type="molecule type" value="Genomic_DNA"/>
</dbReference>
<evidence type="ECO:0000256" key="1">
    <source>
        <dbReference type="ARBA" id="ARBA00006484"/>
    </source>
</evidence>
<reference evidence="3 4" key="1">
    <citation type="submission" date="2014-09" db="EMBL/GenBank/DDBJ databases">
        <authorList>
            <person name="Loux Valentin"/>
            <person name="Dugat Thibaut"/>
        </authorList>
    </citation>
    <scope>NUCLEOTIDE SEQUENCE [LARGE SCALE GENOMIC DNA]</scope>
    <source>
        <strain evidence="3 4">BOV-10_179</strain>
    </source>
</reference>
<name>A0A098EF79_ANAPH</name>
<dbReference type="PRINTS" id="PR00081">
    <property type="entry name" value="GDHRDH"/>
</dbReference>
<evidence type="ECO:0000313" key="4">
    <source>
        <dbReference type="Proteomes" id="UP000055047"/>
    </source>
</evidence>
<dbReference type="SUPFAM" id="SSF51735">
    <property type="entry name" value="NAD(P)-binding Rossmann-fold domains"/>
    <property type="match status" value="1"/>
</dbReference>
<sequence length="248" mass="26698">MDGLLRGRVALITGASGSIGSAVAKRYAAEGASVVLASRNVSRMKALYDSIQGLGGDVILAPIDLNDYESVGNLALSIENKYGLLDILVSAAAVLGNLAPVQECDPVKWKEVMGVNLNANWYLIKHFDALLKQSAAGRAIFVTSEATRTLLNYSYFAPYATSKVALEALVQVYAAETKHSKLCVNMVYPGQVDSGIHAAIFSTQEQSKFPSPEELTDKFVELASPECTVTGQVYELTVAEKVRQRSFL</sequence>
<dbReference type="AlphaFoldDB" id="A0A098EF79"/>
<dbReference type="CDD" id="cd05233">
    <property type="entry name" value="SDR_c"/>
    <property type="match status" value="1"/>
</dbReference>
<dbReference type="RefSeq" id="WP_060757913.1">
    <property type="nucleotide sequence ID" value="NZ_CCXQ01000128.1"/>
</dbReference>
<evidence type="ECO:0000256" key="2">
    <source>
        <dbReference type="ARBA" id="ARBA00023002"/>
    </source>
</evidence>
<evidence type="ECO:0000313" key="3">
    <source>
        <dbReference type="EMBL" id="CEG20934.1"/>
    </source>
</evidence>
<accession>A0A098EF79</accession>
<gene>
    <name evidence="3" type="primary">yciK</name>
    <name evidence="3" type="ORF">ANAPHAGO_00733</name>
</gene>
<dbReference type="InterPro" id="IPR036291">
    <property type="entry name" value="NAD(P)-bd_dom_sf"/>
</dbReference>